<comment type="caution">
    <text evidence="1">The sequence shown here is derived from an EMBL/GenBank/DDBJ whole genome shotgun (WGS) entry which is preliminary data.</text>
</comment>
<proteinExistence type="predicted"/>
<gene>
    <name evidence="1" type="ORF">LCGC14_1707760</name>
</gene>
<feature type="non-terminal residue" evidence="1">
    <location>
        <position position="1"/>
    </location>
</feature>
<name>A0A0F9HFN9_9ZZZZ</name>
<reference evidence="1" key="1">
    <citation type="journal article" date="2015" name="Nature">
        <title>Complex archaea that bridge the gap between prokaryotes and eukaryotes.</title>
        <authorList>
            <person name="Spang A."/>
            <person name="Saw J.H."/>
            <person name="Jorgensen S.L."/>
            <person name="Zaremba-Niedzwiedzka K."/>
            <person name="Martijn J."/>
            <person name="Lind A.E."/>
            <person name="van Eijk R."/>
            <person name="Schleper C."/>
            <person name="Guy L."/>
            <person name="Ettema T.J."/>
        </authorList>
    </citation>
    <scope>NUCLEOTIDE SEQUENCE</scope>
</reference>
<dbReference type="EMBL" id="LAZR01015184">
    <property type="protein sequence ID" value="KKM14276.1"/>
    <property type="molecule type" value="Genomic_DNA"/>
</dbReference>
<accession>A0A0F9HFN9</accession>
<evidence type="ECO:0000313" key="1">
    <source>
        <dbReference type="EMBL" id="KKM14276.1"/>
    </source>
</evidence>
<sequence>AVANRVLYYEPLLQKVAVVANDTNIPQIAREYLKDYSRRMTGEPLSWDIASNNTLKELAGMLEKIPGTERVVKFLTQGNPSGMISYSLTSLYYPLWLGFKATSAIRNLSQNTLTLAEVGPVAFAKGMALIIKPTASYLAARKASVNLRGRKLGRPVPGLEESFKQRWIEPVFRVSMAMFTGADKVNINVAFASGFAESQDFLTAHNESLPADKKVSPERLQWYHMKRGDEVMADTQYLYTKMNSMAVSQSAIGRVFSVLTTWAVNFTELITKWALRRPSQVFQLYEKETGSKLPKKNYSQTYKAIITYMLIVALGYALKERERVKAWEYTGITSFRYLANIFSGELPGLEIPGAAAKIVAGFTTDDERMLKQGWNDLIRTITPSIWKQIESVANGDKDWLTLFFYLEGKDWKIKKLRDGWEKGWKEYDALPPKDRNDYRENNPLLEAQMFVTGRFTTLSSDEARVEVLRLIEQHDLDTEMIRGYEKIFGVDTDEELMKLQKTLGEVELEDGKQKLKANGELDYFTTSNFASEVNRLEKIVGRFKIEKDGNALASEYLAARDLWVPYEDSTSEETRVAFRQQFPDVEAQLYLWGKISTFKNPKSAEILLALMKKHNIPPEAIPAFLDNPEKYDELFTQKFELEKKWFDLATEYESYGNAESPLYIKDSEERKEARDKLKEDNPNWIADLARIEAIDHDATDKVANKWAEREKLLIDFSSNSAEAKVWLIDNPEVHKWALEQGLLTDDGSDWNERVLRLNIELSGLEEGSEQWRLLNYKKRAFEIDFTLVDKYVEWYNSPTLKRPEGHKLGWYEDDWFLIENKEFYQEMLAKVFTVGARVFYYE</sequence>
<protein>
    <submittedName>
        <fullName evidence="1">Uncharacterized protein</fullName>
    </submittedName>
</protein>
<dbReference type="AlphaFoldDB" id="A0A0F9HFN9"/>
<organism evidence="1">
    <name type="scientific">marine sediment metagenome</name>
    <dbReference type="NCBI Taxonomy" id="412755"/>
    <lineage>
        <taxon>unclassified sequences</taxon>
        <taxon>metagenomes</taxon>
        <taxon>ecological metagenomes</taxon>
    </lineage>
</organism>